<gene>
    <name evidence="2" type="ORF">ACFP0N_13155</name>
</gene>
<keyword evidence="3" id="KW-1185">Reference proteome</keyword>
<comment type="caution">
    <text evidence="2">The sequence shown here is derived from an EMBL/GenBank/DDBJ whole genome shotgun (WGS) entry which is preliminary data.</text>
</comment>
<sequence length="402" mass="42620">MSFEDEFAQALRGAVALAPEPGLHALAAAAERRGRRRRNQRRALAAGGLAAVLVATAGLTTVIGGGSHAAHPATEPVRPMTAEESIDLFTSLLPQGKSRVLFAGTPAQGAPNGDRYQTGGTVLFDDGKGESLISYTVSRTELTPEAGAVCMDGFSMPQESCERTVAADGSALVVDKLKDRNSDDHREWRATWAAPDGRRVMIIEHNGQPATPNRQSPPLDAEQLRALVTAPAWGRLFDALPARENAPKPPTPEPGPKAEELLAALVPLLPPGAVPSGQDGRNGPHLTVTYEGRTSMLSVSVTPPGERGIEDKKYAESEGSAGPLAVRERRPDGSTVVTNRFGNGKTAVDPILHWSAAVHYADGRAIELNEWNGENGFTFRPGTPALSLDQLKAIVTAPAWLR</sequence>
<evidence type="ECO:0000256" key="1">
    <source>
        <dbReference type="SAM" id="Phobius"/>
    </source>
</evidence>
<reference evidence="3" key="1">
    <citation type="journal article" date="2019" name="Int. J. Syst. Evol. Microbiol.">
        <title>The Global Catalogue of Microorganisms (GCM) 10K type strain sequencing project: providing services to taxonomists for standard genome sequencing and annotation.</title>
        <authorList>
            <consortium name="The Broad Institute Genomics Platform"/>
            <consortium name="The Broad Institute Genome Sequencing Center for Infectious Disease"/>
            <person name="Wu L."/>
            <person name="Ma J."/>
        </authorList>
    </citation>
    <scope>NUCLEOTIDE SEQUENCE [LARGE SCALE GENOMIC DNA]</scope>
    <source>
        <strain evidence="3">CGMCC 4.1469</strain>
    </source>
</reference>
<evidence type="ECO:0000313" key="3">
    <source>
        <dbReference type="Proteomes" id="UP001596067"/>
    </source>
</evidence>
<keyword evidence="1" id="KW-0812">Transmembrane</keyword>
<organism evidence="2 3">
    <name type="scientific">Kitasatospora aburaviensis</name>
    <dbReference type="NCBI Taxonomy" id="67265"/>
    <lineage>
        <taxon>Bacteria</taxon>
        <taxon>Bacillati</taxon>
        <taxon>Actinomycetota</taxon>
        <taxon>Actinomycetes</taxon>
        <taxon>Kitasatosporales</taxon>
        <taxon>Streptomycetaceae</taxon>
        <taxon>Kitasatospora</taxon>
    </lineage>
</organism>
<dbReference type="RefSeq" id="WP_313763185.1">
    <property type="nucleotide sequence ID" value="NZ_BAAAVH010000107.1"/>
</dbReference>
<dbReference type="EMBL" id="JBHSOD010000012">
    <property type="protein sequence ID" value="MFC5885917.1"/>
    <property type="molecule type" value="Genomic_DNA"/>
</dbReference>
<keyword evidence="1" id="KW-0472">Membrane</keyword>
<name>A0ABW1EUY6_9ACTN</name>
<proteinExistence type="predicted"/>
<keyword evidence="1" id="KW-1133">Transmembrane helix</keyword>
<feature type="transmembrane region" description="Helical" evidence="1">
    <location>
        <begin position="43"/>
        <end position="64"/>
    </location>
</feature>
<evidence type="ECO:0000313" key="2">
    <source>
        <dbReference type="EMBL" id="MFC5885917.1"/>
    </source>
</evidence>
<dbReference type="Proteomes" id="UP001596067">
    <property type="component" value="Unassembled WGS sequence"/>
</dbReference>
<accession>A0ABW1EUY6</accession>
<protein>
    <submittedName>
        <fullName evidence="2">Uncharacterized protein</fullName>
    </submittedName>
</protein>